<accession>C7N6Q4</accession>
<dbReference type="HOGENOM" id="CLU_2439184_0_0_11"/>
<keyword evidence="2" id="KW-1185">Reference proteome</keyword>
<dbReference type="EMBL" id="CP001684">
    <property type="protein sequence ID" value="ACV22589.1"/>
    <property type="molecule type" value="Genomic_DNA"/>
</dbReference>
<sequence length="90" mass="10198">MSESKVKRFRLEENWEGGYFGDRHEQGVYDADSGKNVYWVQDLAGECPEDATITRDLMSAYGWLEVVNYGIELGKHGFDKAELFELGGDA</sequence>
<dbReference type="Proteomes" id="UP000002026">
    <property type="component" value="Chromosome"/>
</dbReference>
<dbReference type="RefSeq" id="WP_012798691.1">
    <property type="nucleotide sequence ID" value="NC_013165.1"/>
</dbReference>
<proteinExistence type="predicted"/>
<evidence type="ECO:0000313" key="2">
    <source>
        <dbReference type="Proteomes" id="UP000002026"/>
    </source>
</evidence>
<dbReference type="AlphaFoldDB" id="C7N6Q4"/>
<reference evidence="1 2" key="1">
    <citation type="journal article" date="2009" name="Stand. Genomic Sci.">
        <title>Complete genome sequence of Slackia heliotrinireducens type strain (RHS 1).</title>
        <authorList>
            <person name="Pukall R."/>
            <person name="Lapidus A."/>
            <person name="Nolan M."/>
            <person name="Copeland A."/>
            <person name="Glavina Del Rio T."/>
            <person name="Lucas S."/>
            <person name="Chen F."/>
            <person name="Tice H."/>
            <person name="Cheng J.F."/>
            <person name="Chertkov O."/>
            <person name="Bruce D."/>
            <person name="Goodwin L."/>
            <person name="Kuske C."/>
            <person name="Brettin T."/>
            <person name="Detter J.C."/>
            <person name="Han C."/>
            <person name="Pitluck S."/>
            <person name="Pati A."/>
            <person name="Mavrommatis K."/>
            <person name="Ivanova N."/>
            <person name="Ovchinnikova G."/>
            <person name="Chen A."/>
            <person name="Palaniappan K."/>
            <person name="Schneider S."/>
            <person name="Rohde M."/>
            <person name="Chain P."/>
            <person name="D'haeseleer P."/>
            <person name="Goker M."/>
            <person name="Bristow J."/>
            <person name="Eisen J.A."/>
            <person name="Markowitz V."/>
            <person name="Kyrpides N.C."/>
            <person name="Klenk H.P."/>
            <person name="Hugenholtz P."/>
        </authorList>
    </citation>
    <scope>NUCLEOTIDE SEQUENCE [LARGE SCALE GENOMIC DNA]</scope>
    <source>
        <strain evidence="2">ATCC 29202 / DSM 20476 / NCTC 11029 / RHS 1</strain>
    </source>
</reference>
<name>C7N6Q4_SLAHD</name>
<gene>
    <name evidence="1" type="ordered locus">Shel_15700</name>
</gene>
<dbReference type="STRING" id="471855.Shel_15700"/>
<evidence type="ECO:0000313" key="1">
    <source>
        <dbReference type="EMBL" id="ACV22589.1"/>
    </source>
</evidence>
<organism evidence="1 2">
    <name type="scientific">Slackia heliotrinireducens (strain ATCC 29202 / DSM 20476 / NCTC 11029 / RHS 1)</name>
    <name type="common">Peptococcus heliotrinreducens</name>
    <dbReference type="NCBI Taxonomy" id="471855"/>
    <lineage>
        <taxon>Bacteria</taxon>
        <taxon>Bacillati</taxon>
        <taxon>Actinomycetota</taxon>
        <taxon>Coriobacteriia</taxon>
        <taxon>Eggerthellales</taxon>
        <taxon>Eggerthellaceae</taxon>
        <taxon>Slackia</taxon>
    </lineage>
</organism>
<dbReference type="KEGG" id="shi:Shel_15700"/>
<protein>
    <submittedName>
        <fullName evidence="1">Uncharacterized protein</fullName>
    </submittedName>
</protein>